<reference evidence="3 4" key="1">
    <citation type="submission" date="2024-03" db="EMBL/GenBank/DDBJ databases">
        <authorList>
            <person name="Brejova B."/>
        </authorList>
    </citation>
    <scope>NUCLEOTIDE SEQUENCE [LARGE SCALE GENOMIC DNA]</scope>
    <source>
        <strain evidence="3 4">CBS 14171</strain>
    </source>
</reference>
<evidence type="ECO:0000259" key="1">
    <source>
        <dbReference type="Pfam" id="PF01408"/>
    </source>
</evidence>
<proteinExistence type="predicted"/>
<evidence type="ECO:0000259" key="2">
    <source>
        <dbReference type="Pfam" id="PF02894"/>
    </source>
</evidence>
<gene>
    <name evidence="3" type="ORF">LODBEIA_P41170</name>
</gene>
<evidence type="ECO:0008006" key="5">
    <source>
        <dbReference type="Google" id="ProtNLM"/>
    </source>
</evidence>
<dbReference type="Proteomes" id="UP001497383">
    <property type="component" value="Chromosome 5"/>
</dbReference>
<dbReference type="InterPro" id="IPR036291">
    <property type="entry name" value="NAD(P)-bd_dom_sf"/>
</dbReference>
<accession>A0ABP0ZP08</accession>
<evidence type="ECO:0000313" key="4">
    <source>
        <dbReference type="Proteomes" id="UP001497383"/>
    </source>
</evidence>
<evidence type="ECO:0000313" key="3">
    <source>
        <dbReference type="EMBL" id="CAK9440017.1"/>
    </source>
</evidence>
<name>A0ABP0ZP08_9ASCO</name>
<dbReference type="PANTHER" id="PTHR42840:SF5">
    <property type="entry name" value="NAD(P)-BINDING ROSSMANN-FOLD SUPERFAMILY PROTEIN"/>
    <property type="match status" value="1"/>
</dbReference>
<dbReference type="Pfam" id="PF02894">
    <property type="entry name" value="GFO_IDH_MocA_C"/>
    <property type="match status" value="1"/>
</dbReference>
<dbReference type="EMBL" id="OZ022409">
    <property type="protein sequence ID" value="CAK9440017.1"/>
    <property type="molecule type" value="Genomic_DNA"/>
</dbReference>
<organism evidence="3 4">
    <name type="scientific">Lodderomyces beijingensis</name>
    <dbReference type="NCBI Taxonomy" id="1775926"/>
    <lineage>
        <taxon>Eukaryota</taxon>
        <taxon>Fungi</taxon>
        <taxon>Dikarya</taxon>
        <taxon>Ascomycota</taxon>
        <taxon>Saccharomycotina</taxon>
        <taxon>Pichiomycetes</taxon>
        <taxon>Debaryomycetaceae</taxon>
        <taxon>Candida/Lodderomyces clade</taxon>
        <taxon>Lodderomyces</taxon>
    </lineage>
</organism>
<dbReference type="GeneID" id="92209313"/>
<sequence length="348" mass="37674">MTQLNVAIVGTGIFATDTHLPTIEKLAHIIKPFAAYNRTKSKSEAFATKAGIPSDKVYSSLEEAFKDPQVQFVDALLPVQFNLEAVKLAIANDKPICFEKPLAANLQQAKEIVQLSESTKLPIGVLENWSFRHAIHILQKEILPQLGDVIGFTYHATGPWNENNKYLATGWRLKPEHIGGFLSDGGVHQLALLTDVLGDVASVSALTKQVQEQSGTDDILFSTFKLKSGVIGTFTYGSAFGATDKSTFFTIFGTKGSVVYDWSPALSKPTITYQLGTSGQSSSGKKTIEVDEVDTFAEEFTNFAEAVLKNDKSIVKVTPRKAFQHLAIVAAALESSKNGGSNVEVESA</sequence>
<feature type="domain" description="Gfo/Idh/MocA-like oxidoreductase N-terminal" evidence="1">
    <location>
        <begin position="4"/>
        <end position="122"/>
    </location>
</feature>
<dbReference type="InterPro" id="IPR004104">
    <property type="entry name" value="Gfo/Idh/MocA-like_OxRdtase_C"/>
</dbReference>
<dbReference type="SUPFAM" id="SSF55347">
    <property type="entry name" value="Glyceraldehyde-3-phosphate dehydrogenase-like, C-terminal domain"/>
    <property type="match status" value="1"/>
</dbReference>
<dbReference type="InterPro" id="IPR000683">
    <property type="entry name" value="Gfo/Idh/MocA-like_OxRdtase_N"/>
</dbReference>
<feature type="domain" description="Gfo/Idh/MocA-like oxidoreductase C-terminal" evidence="2">
    <location>
        <begin position="145"/>
        <end position="344"/>
    </location>
</feature>
<keyword evidence="4" id="KW-1185">Reference proteome</keyword>
<dbReference type="Gene3D" id="3.40.50.720">
    <property type="entry name" value="NAD(P)-binding Rossmann-like Domain"/>
    <property type="match status" value="1"/>
</dbReference>
<dbReference type="RefSeq" id="XP_066831055.1">
    <property type="nucleotide sequence ID" value="XM_066974303.1"/>
</dbReference>
<dbReference type="SUPFAM" id="SSF51735">
    <property type="entry name" value="NAD(P)-binding Rossmann-fold domains"/>
    <property type="match status" value="1"/>
</dbReference>
<dbReference type="PANTHER" id="PTHR42840">
    <property type="entry name" value="NAD(P)-BINDING ROSSMANN-FOLD SUPERFAMILY PROTEIN-RELATED"/>
    <property type="match status" value="1"/>
</dbReference>
<dbReference type="Pfam" id="PF01408">
    <property type="entry name" value="GFO_IDH_MocA"/>
    <property type="match status" value="1"/>
</dbReference>
<protein>
    <recommendedName>
        <fullName evidence="5">NAD(P)-binding protein</fullName>
    </recommendedName>
</protein>
<dbReference type="Gene3D" id="3.30.360.10">
    <property type="entry name" value="Dihydrodipicolinate Reductase, domain 2"/>
    <property type="match status" value="1"/>
</dbReference>